<evidence type="ECO:0000313" key="1">
    <source>
        <dbReference type="Ensembl" id="ENSCCRP00020071803.1"/>
    </source>
</evidence>
<dbReference type="SUPFAM" id="SSF54160">
    <property type="entry name" value="Chromo domain-like"/>
    <property type="match status" value="1"/>
</dbReference>
<sequence>WLRRDLPPIIVKHFGCISIHYKKCYININEVIFHLQLLARYRILPVFHVSLLKPVFPSALGPNEPTVPPPPEVMAEPSIYCVQNILDSQWWGGHLEYLIDWEGKPRSPDTNPLIIDHHHHLSQLIKSYILALHLYLLSLLALFELETLVAATLQQSLEISAAQYKSNYGMLTMLWLKNDFMLWTF</sequence>
<evidence type="ECO:0000313" key="2">
    <source>
        <dbReference type="Proteomes" id="UP000694701"/>
    </source>
</evidence>
<dbReference type="InterPro" id="IPR016197">
    <property type="entry name" value="Chromo-like_dom_sf"/>
</dbReference>
<name>A0A8C2HYR8_CYPCA</name>
<reference evidence="1" key="1">
    <citation type="submission" date="2025-08" db="UniProtKB">
        <authorList>
            <consortium name="Ensembl"/>
        </authorList>
    </citation>
    <scope>IDENTIFICATION</scope>
</reference>
<protein>
    <recommendedName>
        <fullName evidence="3">Chromo domain-containing protein</fullName>
    </recommendedName>
</protein>
<dbReference type="Proteomes" id="UP000694701">
    <property type="component" value="Unplaced"/>
</dbReference>
<dbReference type="Ensembl" id="ENSCCRT00020078855.1">
    <property type="protein sequence ID" value="ENSCCRP00020071803.1"/>
    <property type="gene ID" value="ENSCCRG00020033592.1"/>
</dbReference>
<organism evidence="1 2">
    <name type="scientific">Cyprinus carpio</name>
    <name type="common">Common carp</name>
    <dbReference type="NCBI Taxonomy" id="7962"/>
    <lineage>
        <taxon>Eukaryota</taxon>
        <taxon>Metazoa</taxon>
        <taxon>Chordata</taxon>
        <taxon>Craniata</taxon>
        <taxon>Vertebrata</taxon>
        <taxon>Euteleostomi</taxon>
        <taxon>Actinopterygii</taxon>
        <taxon>Neopterygii</taxon>
        <taxon>Teleostei</taxon>
        <taxon>Ostariophysi</taxon>
        <taxon>Cypriniformes</taxon>
        <taxon>Cyprinidae</taxon>
        <taxon>Cyprininae</taxon>
        <taxon>Cyprinus</taxon>
    </lineage>
</organism>
<proteinExistence type="predicted"/>
<evidence type="ECO:0008006" key="3">
    <source>
        <dbReference type="Google" id="ProtNLM"/>
    </source>
</evidence>
<accession>A0A8C2HYR8</accession>
<dbReference type="AlphaFoldDB" id="A0A8C2HYR8"/>